<dbReference type="AlphaFoldDB" id="A0A0D2E567"/>
<evidence type="ECO:0000256" key="8">
    <source>
        <dbReference type="ARBA" id="ARBA00022801"/>
    </source>
</evidence>
<comment type="catalytic activity">
    <reaction evidence="1 11">
        <text>Thiol-dependent hydrolysis of ester, thioester, amide, peptide and isopeptide bonds formed by the C-terminal Gly of ubiquitin (a 76-residue protein attached to proteins as an intracellular targeting signal).</text>
        <dbReference type="EC" id="3.4.19.12"/>
    </reaction>
</comment>
<feature type="region of interest" description="Disordered" evidence="12">
    <location>
        <begin position="78"/>
        <end position="151"/>
    </location>
</feature>
<dbReference type="OrthoDB" id="65596at2759"/>
<protein>
    <recommendedName>
        <fullName evidence="11">Ubiquitin thioesterase OTU</fullName>
        <ecNumber evidence="11">3.4.19.12</ecNumber>
    </recommendedName>
</protein>
<dbReference type="RefSeq" id="XP_013311147.1">
    <property type="nucleotide sequence ID" value="XM_013455693.1"/>
</dbReference>
<dbReference type="GO" id="GO:0008270">
    <property type="term" value="F:zinc ion binding"/>
    <property type="evidence" value="ECO:0007669"/>
    <property type="project" value="UniProtKB-KW"/>
</dbReference>
<evidence type="ECO:0000259" key="13">
    <source>
        <dbReference type="PROSITE" id="PS50802"/>
    </source>
</evidence>
<evidence type="ECO:0000256" key="4">
    <source>
        <dbReference type="ARBA" id="ARBA00022670"/>
    </source>
</evidence>
<keyword evidence="6" id="KW-0863">Zinc-finger</keyword>
<dbReference type="Pfam" id="PF02338">
    <property type="entry name" value="OTU"/>
    <property type="match status" value="1"/>
</dbReference>
<organism evidence="14 15">
    <name type="scientific">Exophiala xenobiotica</name>
    <dbReference type="NCBI Taxonomy" id="348802"/>
    <lineage>
        <taxon>Eukaryota</taxon>
        <taxon>Fungi</taxon>
        <taxon>Dikarya</taxon>
        <taxon>Ascomycota</taxon>
        <taxon>Pezizomycotina</taxon>
        <taxon>Eurotiomycetes</taxon>
        <taxon>Chaetothyriomycetidae</taxon>
        <taxon>Chaetothyriales</taxon>
        <taxon>Herpotrichiellaceae</taxon>
        <taxon>Exophiala</taxon>
    </lineage>
</organism>
<evidence type="ECO:0000256" key="2">
    <source>
        <dbReference type="ARBA" id="ARBA00004496"/>
    </source>
</evidence>
<evidence type="ECO:0000256" key="6">
    <source>
        <dbReference type="ARBA" id="ARBA00022771"/>
    </source>
</evidence>
<evidence type="ECO:0000256" key="11">
    <source>
        <dbReference type="RuleBase" id="RU367104"/>
    </source>
</evidence>
<evidence type="ECO:0000256" key="7">
    <source>
        <dbReference type="ARBA" id="ARBA00022786"/>
    </source>
</evidence>
<evidence type="ECO:0000256" key="3">
    <source>
        <dbReference type="ARBA" id="ARBA00022490"/>
    </source>
</evidence>
<proteinExistence type="predicted"/>
<keyword evidence="4" id="KW-0645">Protease</keyword>
<dbReference type="InterPro" id="IPR057766">
    <property type="entry name" value="Znf-C2H2_OTU1-like_C"/>
</dbReference>
<dbReference type="FunFam" id="3.90.70.80:FF:000016">
    <property type="entry name" value="Putative ubiquitin thioesterase otu1"/>
    <property type="match status" value="1"/>
</dbReference>
<evidence type="ECO:0000256" key="10">
    <source>
        <dbReference type="ARBA" id="ARBA00022833"/>
    </source>
</evidence>
<dbReference type="GO" id="GO:0030968">
    <property type="term" value="P:endoplasmic reticulum unfolded protein response"/>
    <property type="evidence" value="ECO:0007669"/>
    <property type="project" value="TreeGrafter"/>
</dbReference>
<dbReference type="EMBL" id="KN847322">
    <property type="protein sequence ID" value="KIW50563.1"/>
    <property type="molecule type" value="Genomic_DNA"/>
</dbReference>
<dbReference type="GeneID" id="25331270"/>
<evidence type="ECO:0000256" key="9">
    <source>
        <dbReference type="ARBA" id="ARBA00022807"/>
    </source>
</evidence>
<dbReference type="GO" id="GO:0005634">
    <property type="term" value="C:nucleus"/>
    <property type="evidence" value="ECO:0007669"/>
    <property type="project" value="TreeGrafter"/>
</dbReference>
<dbReference type="Proteomes" id="UP000054342">
    <property type="component" value="Unassembled WGS sequence"/>
</dbReference>
<dbReference type="GO" id="GO:0016579">
    <property type="term" value="P:protein deubiquitination"/>
    <property type="evidence" value="ECO:0007669"/>
    <property type="project" value="TreeGrafter"/>
</dbReference>
<dbReference type="Pfam" id="PF21403">
    <property type="entry name" value="OTU1_UBXL"/>
    <property type="match status" value="1"/>
</dbReference>
<keyword evidence="9 11" id="KW-0788">Thiol protease</keyword>
<evidence type="ECO:0000313" key="14">
    <source>
        <dbReference type="EMBL" id="KIW50563.1"/>
    </source>
</evidence>
<keyword evidence="8 11" id="KW-0378">Hydrolase</keyword>
<dbReference type="Gene3D" id="3.90.70.80">
    <property type="match status" value="1"/>
</dbReference>
<dbReference type="InterPro" id="IPR048857">
    <property type="entry name" value="OTU1_Ubl"/>
</dbReference>
<reference evidence="14 15" key="1">
    <citation type="submission" date="2015-01" db="EMBL/GenBank/DDBJ databases">
        <title>The Genome Sequence of Exophiala xenobiotica CBS118157.</title>
        <authorList>
            <consortium name="The Broad Institute Genomics Platform"/>
            <person name="Cuomo C."/>
            <person name="de Hoog S."/>
            <person name="Gorbushina A."/>
            <person name="Stielow B."/>
            <person name="Teixiera M."/>
            <person name="Abouelleil A."/>
            <person name="Chapman S.B."/>
            <person name="Priest M."/>
            <person name="Young S.K."/>
            <person name="Wortman J."/>
            <person name="Nusbaum C."/>
            <person name="Birren B."/>
        </authorList>
    </citation>
    <scope>NUCLEOTIDE SEQUENCE [LARGE SCALE GENOMIC DNA]</scope>
    <source>
        <strain evidence="14 15">CBS 118157</strain>
    </source>
</reference>
<evidence type="ECO:0000256" key="5">
    <source>
        <dbReference type="ARBA" id="ARBA00022723"/>
    </source>
</evidence>
<sequence length="359" mass="39439">MRVRIRGPSGKSSTAMLDDSATIETLKKTITTETSLSSFEVKYGYPPRTLVLDQYPTSKLLSDLEVKLNGEQLIVNNLEPSSRKDTTQKPQTFEFSGAEKGTPIFAAGSSGDDSLPLASSGQAKDPKMQKPSSAPLSLSRKENKEMSDPPEIFIPDLGGSLVLRIMPDDNSCLFRAVASAIMSNLDTMTELRSIIAQTIQANPDKYSKAVLDNKDPDTYCRWIQSENAWGGQIELDILSQQFDVEICSIDVQTLRVDRYNEGAPRRCFLVYSGIHYDIIALSLFGMPPEDDVKQFEQPLSDEVLPHAVALCQKLQERHYFTDTAGFTLRCGDCGATCVGEAGATQHAEATGHYNFGESS</sequence>
<dbReference type="InterPro" id="IPR038765">
    <property type="entry name" value="Papain-like_cys_pep_sf"/>
</dbReference>
<dbReference type="Gene3D" id="3.10.20.90">
    <property type="entry name" value="Phosphatidylinositol 3-kinase Catalytic Subunit, Chain A, domain 1"/>
    <property type="match status" value="1"/>
</dbReference>
<evidence type="ECO:0000313" key="15">
    <source>
        <dbReference type="Proteomes" id="UP000054342"/>
    </source>
</evidence>
<dbReference type="PANTHER" id="PTHR13312:SF0">
    <property type="entry name" value="UBIQUITIN THIOESTERASE OTU1"/>
    <property type="match status" value="1"/>
</dbReference>
<dbReference type="PROSITE" id="PS50802">
    <property type="entry name" value="OTU"/>
    <property type="match status" value="1"/>
</dbReference>
<keyword evidence="3 11" id="KW-0963">Cytoplasm</keyword>
<dbReference type="InterPro" id="IPR003323">
    <property type="entry name" value="OTU_dom"/>
</dbReference>
<dbReference type="GO" id="GO:0004843">
    <property type="term" value="F:cysteine-type deubiquitinase activity"/>
    <property type="evidence" value="ECO:0007669"/>
    <property type="project" value="UniProtKB-UniRule"/>
</dbReference>
<dbReference type="GO" id="GO:0005829">
    <property type="term" value="C:cytosol"/>
    <property type="evidence" value="ECO:0007669"/>
    <property type="project" value="TreeGrafter"/>
</dbReference>
<dbReference type="SUPFAM" id="SSF54001">
    <property type="entry name" value="Cysteine proteinases"/>
    <property type="match status" value="1"/>
</dbReference>
<gene>
    <name evidence="14" type="ORF">PV05_09362</name>
</gene>
<comment type="subcellular location">
    <subcellularLocation>
        <location evidence="2 11">Cytoplasm</location>
    </subcellularLocation>
</comment>
<dbReference type="Pfam" id="PF24560">
    <property type="entry name" value="zf-C2H2_OTU1_C"/>
    <property type="match status" value="1"/>
</dbReference>
<keyword evidence="7 11" id="KW-0833">Ubl conjugation pathway</keyword>
<evidence type="ECO:0000256" key="1">
    <source>
        <dbReference type="ARBA" id="ARBA00000707"/>
    </source>
</evidence>
<feature type="domain" description="OTU" evidence="13">
    <location>
        <begin position="161"/>
        <end position="282"/>
    </location>
</feature>
<keyword evidence="10" id="KW-0862">Zinc</keyword>
<dbReference type="GO" id="GO:0036503">
    <property type="term" value="P:ERAD pathway"/>
    <property type="evidence" value="ECO:0007669"/>
    <property type="project" value="TreeGrafter"/>
</dbReference>
<dbReference type="HOGENOM" id="CLU_049327_0_0_1"/>
<accession>A0A0D2E567</accession>
<keyword evidence="5" id="KW-0479">Metal-binding</keyword>
<dbReference type="STRING" id="348802.A0A0D2E567"/>
<name>A0A0D2E567_9EURO</name>
<keyword evidence="15" id="KW-1185">Reference proteome</keyword>
<evidence type="ECO:0000256" key="12">
    <source>
        <dbReference type="SAM" id="MobiDB-lite"/>
    </source>
</evidence>
<dbReference type="CDD" id="cd22745">
    <property type="entry name" value="OTU_OTU1"/>
    <property type="match status" value="1"/>
</dbReference>
<dbReference type="EC" id="3.4.19.12" evidence="11"/>
<dbReference type="PANTHER" id="PTHR13312">
    <property type="entry name" value="HIV-INDUCED PROTEIN-7-LIKE PROTEASE"/>
    <property type="match status" value="1"/>
</dbReference>
<comment type="function">
    <text evidence="11">Hydrolase that can remove conjugated ubiquitin from proteins and may therefore play an important regulatory role at the level of protein turnover by preventing degradation.</text>
</comment>